<evidence type="ECO:0000256" key="1">
    <source>
        <dbReference type="ARBA" id="ARBA00022729"/>
    </source>
</evidence>
<dbReference type="STRING" id="265726.KY46_14735"/>
<dbReference type="SUPFAM" id="SSF53850">
    <property type="entry name" value="Periplasmic binding protein-like II"/>
    <property type="match status" value="1"/>
</dbReference>
<reference evidence="4 5" key="1">
    <citation type="submission" date="2014-12" db="EMBL/GenBank/DDBJ databases">
        <title>Mercury Reductase activity and rhizosphere competence traits in the genome of root associated Photobacterium halotolerans MELD1.</title>
        <authorList>
            <person name="Mathew D.C."/>
            <person name="Huang C.-C."/>
        </authorList>
    </citation>
    <scope>NUCLEOTIDE SEQUENCE [LARGE SCALE GENOMIC DNA]</scope>
    <source>
        <strain evidence="4 5">MELD1</strain>
    </source>
</reference>
<dbReference type="PANTHER" id="PTHR30570:SF1">
    <property type="entry name" value="PHOSPHATE-BINDING PROTEIN PSTS"/>
    <property type="match status" value="1"/>
</dbReference>
<dbReference type="Pfam" id="PF12849">
    <property type="entry name" value="PBP_like_2"/>
    <property type="match status" value="1"/>
</dbReference>
<evidence type="ECO:0000313" key="4">
    <source>
        <dbReference type="EMBL" id="KKC99094.1"/>
    </source>
</evidence>
<dbReference type="PANTHER" id="PTHR30570">
    <property type="entry name" value="PERIPLASMIC PHOSPHATE BINDING COMPONENT OF PHOSPHATE ABC TRANSPORTER"/>
    <property type="match status" value="1"/>
</dbReference>
<dbReference type="PROSITE" id="PS51257">
    <property type="entry name" value="PROKAR_LIPOPROTEIN"/>
    <property type="match status" value="1"/>
</dbReference>
<feature type="domain" description="PBP" evidence="3">
    <location>
        <begin position="48"/>
        <end position="239"/>
    </location>
</feature>
<evidence type="ECO:0000256" key="2">
    <source>
        <dbReference type="SAM" id="SignalP"/>
    </source>
</evidence>
<dbReference type="AlphaFoldDB" id="A0A0F5VCA2"/>
<organism evidence="4 5">
    <name type="scientific">Photobacterium halotolerans</name>
    <dbReference type="NCBI Taxonomy" id="265726"/>
    <lineage>
        <taxon>Bacteria</taxon>
        <taxon>Pseudomonadati</taxon>
        <taxon>Pseudomonadota</taxon>
        <taxon>Gammaproteobacteria</taxon>
        <taxon>Vibrionales</taxon>
        <taxon>Vibrionaceae</taxon>
        <taxon>Photobacterium</taxon>
    </lineage>
</organism>
<evidence type="ECO:0000259" key="3">
    <source>
        <dbReference type="Pfam" id="PF12849"/>
    </source>
</evidence>
<keyword evidence="1 2" id="KW-0732">Signal</keyword>
<accession>A0A0F5VCA2</accession>
<gene>
    <name evidence="4" type="ORF">KY46_14735</name>
</gene>
<dbReference type="OrthoDB" id="5823964at2"/>
<protein>
    <recommendedName>
        <fullName evidence="3">PBP domain-containing protein</fullName>
    </recommendedName>
</protein>
<dbReference type="Gene3D" id="3.40.190.10">
    <property type="entry name" value="Periplasmic binding protein-like II"/>
    <property type="match status" value="2"/>
</dbReference>
<dbReference type="RefSeq" id="WP_046221401.1">
    <property type="nucleotide sequence ID" value="NZ_JWYV01000013.1"/>
</dbReference>
<dbReference type="PATRIC" id="fig|265726.11.peg.1195"/>
<sequence>MRLMTHTLIATGIMLASCSVYAAVAVEKELNVMVHELANAKNTPVQLIEKGDIQAAMIANEASMGISSRKWLDSEIALFENKFGYRPVQIFFTYDAVSILVNQDNPVRAMTMGQLKQIFGCQDSPQKLDWRQLPDHQNEDFSTAVPYAVSGELDTHLNFSKLVDCGKDQYLATQFLSSHDEMNEQISSDINAIGYSVLPGVPDDLKRIAILDDRGKAFTIDPETVLSGRYPLANVYYLSLNIPPKQKGLTSEQQRLVDLTFDQDNQSIIEKHGFLPLPAEAVHRNQVKLKQVLPLVVGGYK</sequence>
<feature type="signal peptide" evidence="2">
    <location>
        <begin position="1"/>
        <end position="22"/>
    </location>
</feature>
<evidence type="ECO:0000313" key="5">
    <source>
        <dbReference type="Proteomes" id="UP000033633"/>
    </source>
</evidence>
<dbReference type="EMBL" id="JWYV01000013">
    <property type="protein sequence ID" value="KKC99094.1"/>
    <property type="molecule type" value="Genomic_DNA"/>
</dbReference>
<dbReference type="InterPro" id="IPR050811">
    <property type="entry name" value="Phosphate_ABC_transporter"/>
</dbReference>
<name>A0A0F5VCA2_9GAMM</name>
<dbReference type="InterPro" id="IPR024370">
    <property type="entry name" value="PBP_domain"/>
</dbReference>
<dbReference type="Proteomes" id="UP000033633">
    <property type="component" value="Unassembled WGS sequence"/>
</dbReference>
<comment type="caution">
    <text evidence="4">The sequence shown here is derived from an EMBL/GenBank/DDBJ whole genome shotgun (WGS) entry which is preliminary data.</text>
</comment>
<feature type="chain" id="PRO_5002496258" description="PBP domain-containing protein" evidence="2">
    <location>
        <begin position="23"/>
        <end position="301"/>
    </location>
</feature>
<keyword evidence="5" id="KW-1185">Reference proteome</keyword>
<proteinExistence type="predicted"/>